<reference evidence="1" key="1">
    <citation type="submission" date="2013-10" db="EMBL/GenBank/DDBJ databases">
        <title>Antibiotic resistance diversity of beta-lactamase producers in the General Hospital Vienna.</title>
        <authorList>
            <person name="Barisic I."/>
            <person name="Mitteregger D."/>
            <person name="Hirschl A.M."/>
            <person name="Noehammer C."/>
            <person name="Wiesinger-Mayr H."/>
        </authorList>
    </citation>
    <scope>NUCLEOTIDE SEQUENCE [LARGE SCALE GENOMIC DNA]</scope>
    <source>
        <strain evidence="1">IS43</strain>
    </source>
</reference>
<dbReference type="EMBL" id="CBWK010000722">
    <property type="protein sequence ID" value="CDL11932.1"/>
    <property type="molecule type" value="Genomic_DNA"/>
</dbReference>
<protein>
    <submittedName>
        <fullName evidence="1">Uncharacterized protein</fullName>
    </submittedName>
</protein>
<evidence type="ECO:0000313" key="2">
    <source>
        <dbReference type="Proteomes" id="UP000019183"/>
    </source>
</evidence>
<evidence type="ECO:0000313" key="1">
    <source>
        <dbReference type="EMBL" id="CDL11932.1"/>
    </source>
</evidence>
<keyword evidence="2" id="KW-1185">Reference proteome</keyword>
<proteinExistence type="predicted"/>
<dbReference type="Proteomes" id="UP000019183">
    <property type="component" value="Unassembled WGS sequence"/>
</dbReference>
<organism evidence="1 2">
    <name type="scientific">Klebsiella pneumoniae IS43</name>
    <dbReference type="NCBI Taxonomy" id="1432552"/>
    <lineage>
        <taxon>Bacteria</taxon>
        <taxon>Pseudomonadati</taxon>
        <taxon>Pseudomonadota</taxon>
        <taxon>Gammaproteobacteria</taxon>
        <taxon>Enterobacterales</taxon>
        <taxon>Enterobacteriaceae</taxon>
        <taxon>Klebsiella/Raoultella group</taxon>
        <taxon>Klebsiella</taxon>
        <taxon>Klebsiella pneumoniae complex</taxon>
    </lineage>
</organism>
<accession>W1DSZ2</accession>
<dbReference type="AlphaFoldDB" id="W1DSZ2"/>
<sequence>MQQRTSLPKNVKAQKSVNSQSEFKLLTFLSLLLFPLQGKGYNSVNK</sequence>
<comment type="caution">
    <text evidence="1">The sequence shown here is derived from an EMBL/GenBank/DDBJ whole genome shotgun (WGS) entry which is preliminary data.</text>
</comment>
<name>W1DSZ2_KLEPN</name>